<sequence>MNKYEIDTGEAMRIAQRDILLRIEKGEDPERVRIHWKKAIDEIVNTKLEGGSGIAFVDATPGSDEA</sequence>
<gene>
    <name evidence="1" type="ORF">NCTC13296_03500</name>
</gene>
<dbReference type="RefSeq" id="WP_064064455.1">
    <property type="nucleotide sequence ID" value="NZ_LPZN01000036.1"/>
</dbReference>
<reference evidence="1 2" key="1">
    <citation type="submission" date="2018-06" db="EMBL/GenBank/DDBJ databases">
        <authorList>
            <consortium name="Pathogen Informatics"/>
            <person name="Doyle S."/>
        </authorList>
    </citation>
    <scope>NUCLEOTIDE SEQUENCE [LARGE SCALE GENOMIC DNA]</scope>
    <source>
        <strain evidence="1 2">NCTC13296</strain>
    </source>
</reference>
<evidence type="ECO:0000313" key="2">
    <source>
        <dbReference type="Proteomes" id="UP000254569"/>
    </source>
</evidence>
<name>A0A379M2N7_9NOCA</name>
<dbReference type="OrthoDB" id="9905006at2"/>
<dbReference type="AlphaFoldDB" id="A0A379M2N7"/>
<accession>A0A379M2N7</accession>
<protein>
    <submittedName>
        <fullName evidence="1">Uncharacterized protein</fullName>
    </submittedName>
</protein>
<dbReference type="Proteomes" id="UP000254569">
    <property type="component" value="Unassembled WGS sequence"/>
</dbReference>
<evidence type="ECO:0000313" key="1">
    <source>
        <dbReference type="EMBL" id="SUE16614.1"/>
    </source>
</evidence>
<keyword evidence="2" id="KW-1185">Reference proteome</keyword>
<dbReference type="EMBL" id="UGVI01000001">
    <property type="protein sequence ID" value="SUE16614.1"/>
    <property type="molecule type" value="Genomic_DNA"/>
</dbReference>
<organism evidence="1 2">
    <name type="scientific">Rhodococcus gordoniae</name>
    <dbReference type="NCBI Taxonomy" id="223392"/>
    <lineage>
        <taxon>Bacteria</taxon>
        <taxon>Bacillati</taxon>
        <taxon>Actinomycetota</taxon>
        <taxon>Actinomycetes</taxon>
        <taxon>Mycobacteriales</taxon>
        <taxon>Nocardiaceae</taxon>
        <taxon>Rhodococcus</taxon>
    </lineage>
</organism>
<proteinExistence type="predicted"/>